<sequence length="108" mass="12619">MFPTRHPFIGRRNYLVITLIVASFYSLSLLLVGYWTMIENPNREVVCVVIGEIYQARAKVIWVVVQVVLVFLIIGVYGIFWVYVKFTKGKFKGSLSRKNYINIKDHNF</sequence>
<proteinExistence type="predicted"/>
<name>A0A914DF65_9BILA</name>
<keyword evidence="1" id="KW-0472">Membrane</keyword>
<keyword evidence="1" id="KW-1133">Transmembrane helix</keyword>
<keyword evidence="1" id="KW-0812">Transmembrane</keyword>
<protein>
    <submittedName>
        <fullName evidence="3">Uncharacterized protein</fullName>
    </submittedName>
</protein>
<feature type="transmembrane region" description="Helical" evidence="1">
    <location>
        <begin position="60"/>
        <end position="84"/>
    </location>
</feature>
<evidence type="ECO:0000313" key="2">
    <source>
        <dbReference type="Proteomes" id="UP000887540"/>
    </source>
</evidence>
<dbReference type="Proteomes" id="UP000887540">
    <property type="component" value="Unplaced"/>
</dbReference>
<dbReference type="WBParaSite" id="ACRNAN_scaffold23341.g20604.t1">
    <property type="protein sequence ID" value="ACRNAN_scaffold23341.g20604.t1"/>
    <property type="gene ID" value="ACRNAN_scaffold23341.g20604"/>
</dbReference>
<evidence type="ECO:0000256" key="1">
    <source>
        <dbReference type="SAM" id="Phobius"/>
    </source>
</evidence>
<feature type="transmembrane region" description="Helical" evidence="1">
    <location>
        <begin position="12"/>
        <end position="35"/>
    </location>
</feature>
<accession>A0A914DF65</accession>
<reference evidence="3" key="1">
    <citation type="submission" date="2022-11" db="UniProtKB">
        <authorList>
            <consortium name="WormBaseParasite"/>
        </authorList>
    </citation>
    <scope>IDENTIFICATION</scope>
</reference>
<dbReference type="Pfam" id="PF10320">
    <property type="entry name" value="7TM_GPCR_Srsx"/>
    <property type="match status" value="1"/>
</dbReference>
<keyword evidence="2" id="KW-1185">Reference proteome</keyword>
<dbReference type="AlphaFoldDB" id="A0A914DF65"/>
<evidence type="ECO:0000313" key="3">
    <source>
        <dbReference type="WBParaSite" id="ACRNAN_scaffold23341.g20604.t1"/>
    </source>
</evidence>
<organism evidence="2 3">
    <name type="scientific">Acrobeloides nanus</name>
    <dbReference type="NCBI Taxonomy" id="290746"/>
    <lineage>
        <taxon>Eukaryota</taxon>
        <taxon>Metazoa</taxon>
        <taxon>Ecdysozoa</taxon>
        <taxon>Nematoda</taxon>
        <taxon>Chromadorea</taxon>
        <taxon>Rhabditida</taxon>
        <taxon>Tylenchina</taxon>
        <taxon>Cephalobomorpha</taxon>
        <taxon>Cephaloboidea</taxon>
        <taxon>Cephalobidae</taxon>
        <taxon>Acrobeloides</taxon>
    </lineage>
</organism>
<dbReference type="InterPro" id="IPR019424">
    <property type="entry name" value="7TM_GPCR_Srsx"/>
</dbReference>